<name>A0A4R6IBA1_9SPHI</name>
<keyword evidence="3 6" id="KW-0597">Phosphoprotein</keyword>
<dbReference type="InterPro" id="IPR001789">
    <property type="entry name" value="Sig_transdc_resp-reg_receiver"/>
</dbReference>
<evidence type="ECO:0000313" key="11">
    <source>
        <dbReference type="Proteomes" id="UP000295499"/>
    </source>
</evidence>
<keyword evidence="5" id="KW-0418">Kinase</keyword>
<dbReference type="InterPro" id="IPR036097">
    <property type="entry name" value="HisK_dim/P_sf"/>
</dbReference>
<dbReference type="InterPro" id="IPR003661">
    <property type="entry name" value="HisK_dim/P_dom"/>
</dbReference>
<accession>A0A4R6IBA1</accession>
<evidence type="ECO:0000256" key="6">
    <source>
        <dbReference type="PROSITE-ProRule" id="PRU00169"/>
    </source>
</evidence>
<feature type="transmembrane region" description="Helical" evidence="7">
    <location>
        <begin position="287"/>
        <end position="306"/>
    </location>
</feature>
<evidence type="ECO:0000256" key="3">
    <source>
        <dbReference type="ARBA" id="ARBA00022553"/>
    </source>
</evidence>
<dbReference type="SUPFAM" id="SSF52172">
    <property type="entry name" value="CheY-like"/>
    <property type="match status" value="1"/>
</dbReference>
<dbReference type="GO" id="GO:0000155">
    <property type="term" value="F:phosphorelay sensor kinase activity"/>
    <property type="evidence" value="ECO:0007669"/>
    <property type="project" value="InterPro"/>
</dbReference>
<gene>
    <name evidence="10" type="ORF">CLV32_4697</name>
</gene>
<dbReference type="Gene3D" id="1.10.287.130">
    <property type="match status" value="1"/>
</dbReference>
<dbReference type="InterPro" id="IPR004358">
    <property type="entry name" value="Sig_transdc_His_kin-like_C"/>
</dbReference>
<dbReference type="SUPFAM" id="SSF55874">
    <property type="entry name" value="ATPase domain of HSP90 chaperone/DNA topoisomerase II/histidine kinase"/>
    <property type="match status" value="1"/>
</dbReference>
<dbReference type="CDD" id="cd17546">
    <property type="entry name" value="REC_hyHK_CKI1_RcsC-like"/>
    <property type="match status" value="1"/>
</dbReference>
<evidence type="ECO:0000313" key="10">
    <source>
        <dbReference type="EMBL" id="TDO19074.1"/>
    </source>
</evidence>
<dbReference type="Pfam" id="PF02518">
    <property type="entry name" value="HATPase_c"/>
    <property type="match status" value="1"/>
</dbReference>
<dbReference type="SMART" id="SM00388">
    <property type="entry name" value="HisKA"/>
    <property type="match status" value="1"/>
</dbReference>
<comment type="catalytic activity">
    <reaction evidence="1">
        <text>ATP + protein L-histidine = ADP + protein N-phospho-L-histidine.</text>
        <dbReference type="EC" id="2.7.13.3"/>
    </reaction>
</comment>
<feature type="domain" description="Histidine kinase" evidence="8">
    <location>
        <begin position="339"/>
        <end position="559"/>
    </location>
</feature>
<dbReference type="FunFam" id="3.30.565.10:FF:000010">
    <property type="entry name" value="Sensor histidine kinase RcsC"/>
    <property type="match status" value="1"/>
</dbReference>
<dbReference type="RefSeq" id="WP_133559284.1">
    <property type="nucleotide sequence ID" value="NZ_SNWM01000008.1"/>
</dbReference>
<sequence length="803" mass="90770">MRQKIIIALVLACCALLLAWGVSRVAFRDMLSTVENITAPNERLRIVHELSSKISALDQLQKKQALRDPGNYTKFFKQSKQLRMNLDTLRYLYQQDTVQLQRIASISELLKERDKQFVNYLKVRERLVNNKTFSTQVQKFNELVNKNAALSDSTVVTSEQKTLTTTVIPEEKDNRGFLSKLFTRKKPEDSKSFRIVNEENVKRDTIALGNDANMVKNLEESLRAIEKEQKLKSASFLNREAVLANANSRLISQMLDILRKVEGEAVAQIELNAVLAKKVVNTGISRITVIMVVFFVLTIVLLYLILTDITRTNRYRKDLEKARDEAEFHGRAKQRFLSNMSHEIRTPLQSIIGYAEIIRQQLQPQRKDIDAIYHSSEHLLQIVNEVLDYNRIISGKFTFSNETFDMCALLDEVALIVKPQAEKKGLTLNSAIELQGIRSVFGDPFRLKQILLNLLGNAIKFTDRGEVLLTVFYKRQGDDLHFTFAVKDTGIGFSEEEGKYIFGEFEQSESPGKKGMEQEGSGLGLAIVKALVEGQDGRIYAKSDPGMGSSFTVYLTFRLNTEPVTALKAQPAVPVVGSEIWVVDDDQLILDLCSLIFERHNISYRCFNTPSAMLAAELHGQVRYLLMDMRMPEMSGKQLYTLMKPRLSPEVKVYAVTAQALPEEQQGLLDQGFDGIMIKPFREQELIALFDESAEGNFDPGYLEKMTFGDEEQLRKVLDRFVTDSLADINALKEGKAETQRLLVHRLAGRIAQIGSRDLAAAFRELEIDIDAGLPADAVEEELGLLIGQLEHLISSVNAYSMS</sequence>
<dbReference type="InterPro" id="IPR036890">
    <property type="entry name" value="HATPase_C_sf"/>
</dbReference>
<dbReference type="Proteomes" id="UP000295499">
    <property type="component" value="Unassembled WGS sequence"/>
</dbReference>
<dbReference type="OrthoDB" id="9797097at2"/>
<dbReference type="EMBL" id="SNWM01000008">
    <property type="protein sequence ID" value="TDO19074.1"/>
    <property type="molecule type" value="Genomic_DNA"/>
</dbReference>
<evidence type="ECO:0000256" key="7">
    <source>
        <dbReference type="SAM" id="Phobius"/>
    </source>
</evidence>
<evidence type="ECO:0000259" key="9">
    <source>
        <dbReference type="PROSITE" id="PS50110"/>
    </source>
</evidence>
<keyword evidence="7" id="KW-1133">Transmembrane helix</keyword>
<dbReference type="InterPro" id="IPR003594">
    <property type="entry name" value="HATPase_dom"/>
</dbReference>
<dbReference type="CDD" id="cd00082">
    <property type="entry name" value="HisKA"/>
    <property type="match status" value="1"/>
</dbReference>
<dbReference type="SMART" id="SM00448">
    <property type="entry name" value="REC"/>
    <property type="match status" value="1"/>
</dbReference>
<keyword evidence="7" id="KW-0812">Transmembrane</keyword>
<dbReference type="PROSITE" id="PS50109">
    <property type="entry name" value="HIS_KIN"/>
    <property type="match status" value="1"/>
</dbReference>
<dbReference type="Pfam" id="PF00072">
    <property type="entry name" value="Response_reg"/>
    <property type="match status" value="1"/>
</dbReference>
<keyword evidence="7" id="KW-0472">Membrane</keyword>
<protein>
    <recommendedName>
        <fullName evidence="2">histidine kinase</fullName>
        <ecNumber evidence="2">2.7.13.3</ecNumber>
    </recommendedName>
</protein>
<dbReference type="PROSITE" id="PS50110">
    <property type="entry name" value="RESPONSE_REGULATORY"/>
    <property type="match status" value="1"/>
</dbReference>
<dbReference type="InterPro" id="IPR011006">
    <property type="entry name" value="CheY-like_superfamily"/>
</dbReference>
<dbReference type="Gene3D" id="1.20.120.160">
    <property type="entry name" value="HPT domain"/>
    <property type="match status" value="1"/>
</dbReference>
<organism evidence="10 11">
    <name type="scientific">Pedobacter duraquae</name>
    <dbReference type="NCBI Taxonomy" id="425511"/>
    <lineage>
        <taxon>Bacteria</taxon>
        <taxon>Pseudomonadati</taxon>
        <taxon>Bacteroidota</taxon>
        <taxon>Sphingobacteriia</taxon>
        <taxon>Sphingobacteriales</taxon>
        <taxon>Sphingobacteriaceae</taxon>
        <taxon>Pedobacter</taxon>
    </lineage>
</organism>
<dbReference type="CDD" id="cd16922">
    <property type="entry name" value="HATPase_EvgS-ArcB-TorS-like"/>
    <property type="match status" value="1"/>
</dbReference>
<dbReference type="Gene3D" id="3.40.50.2300">
    <property type="match status" value="1"/>
</dbReference>
<proteinExistence type="predicted"/>
<evidence type="ECO:0000256" key="2">
    <source>
        <dbReference type="ARBA" id="ARBA00012438"/>
    </source>
</evidence>
<dbReference type="AlphaFoldDB" id="A0A4R6IBA1"/>
<feature type="modified residue" description="4-aspartylphosphate" evidence="6">
    <location>
        <position position="628"/>
    </location>
</feature>
<dbReference type="SUPFAM" id="SSF47226">
    <property type="entry name" value="Histidine-containing phosphotransfer domain, HPT domain"/>
    <property type="match status" value="1"/>
</dbReference>
<keyword evidence="4" id="KW-0808">Transferase</keyword>
<dbReference type="PRINTS" id="PR00344">
    <property type="entry name" value="BCTRLSENSOR"/>
</dbReference>
<evidence type="ECO:0000259" key="8">
    <source>
        <dbReference type="PROSITE" id="PS50109"/>
    </source>
</evidence>
<evidence type="ECO:0000256" key="1">
    <source>
        <dbReference type="ARBA" id="ARBA00000085"/>
    </source>
</evidence>
<dbReference type="Gene3D" id="3.30.565.10">
    <property type="entry name" value="Histidine kinase-like ATPase, C-terminal domain"/>
    <property type="match status" value="1"/>
</dbReference>
<evidence type="ECO:0000256" key="4">
    <source>
        <dbReference type="ARBA" id="ARBA00022679"/>
    </source>
</evidence>
<dbReference type="InterPro" id="IPR005467">
    <property type="entry name" value="His_kinase_dom"/>
</dbReference>
<dbReference type="InterPro" id="IPR036641">
    <property type="entry name" value="HPT_dom_sf"/>
</dbReference>
<dbReference type="SMART" id="SM00387">
    <property type="entry name" value="HATPase_c"/>
    <property type="match status" value="1"/>
</dbReference>
<evidence type="ECO:0000256" key="5">
    <source>
        <dbReference type="ARBA" id="ARBA00022777"/>
    </source>
</evidence>
<keyword evidence="11" id="KW-1185">Reference proteome</keyword>
<dbReference type="SUPFAM" id="SSF47384">
    <property type="entry name" value="Homodimeric domain of signal transducing histidine kinase"/>
    <property type="match status" value="1"/>
</dbReference>
<reference evidence="10 11" key="1">
    <citation type="submission" date="2019-03" db="EMBL/GenBank/DDBJ databases">
        <title>Genomic Encyclopedia of Archaeal and Bacterial Type Strains, Phase II (KMG-II): from individual species to whole genera.</title>
        <authorList>
            <person name="Goeker M."/>
        </authorList>
    </citation>
    <scope>NUCLEOTIDE SEQUENCE [LARGE SCALE GENOMIC DNA]</scope>
    <source>
        <strain evidence="10 11">DSM 19034</strain>
    </source>
</reference>
<dbReference type="Pfam" id="PF00512">
    <property type="entry name" value="HisKA"/>
    <property type="match status" value="1"/>
</dbReference>
<dbReference type="EC" id="2.7.13.3" evidence="2"/>
<dbReference type="PANTHER" id="PTHR43047">
    <property type="entry name" value="TWO-COMPONENT HISTIDINE PROTEIN KINASE"/>
    <property type="match status" value="1"/>
</dbReference>
<comment type="caution">
    <text evidence="10">The sequence shown here is derived from an EMBL/GenBank/DDBJ whole genome shotgun (WGS) entry which is preliminary data.</text>
</comment>
<feature type="domain" description="Response regulatory" evidence="9">
    <location>
        <begin position="579"/>
        <end position="694"/>
    </location>
</feature>